<dbReference type="EMBL" id="PZQS01000003">
    <property type="protein sequence ID" value="PVD34088.1"/>
    <property type="molecule type" value="Genomic_DNA"/>
</dbReference>
<protein>
    <submittedName>
        <fullName evidence="1">Uncharacterized protein</fullName>
    </submittedName>
</protein>
<name>A0A2T7PKZ8_POMCA</name>
<dbReference type="Proteomes" id="UP000245119">
    <property type="component" value="Linkage Group LG3"/>
</dbReference>
<evidence type="ECO:0000313" key="2">
    <source>
        <dbReference type="Proteomes" id="UP000245119"/>
    </source>
</evidence>
<dbReference type="OrthoDB" id="6088294at2759"/>
<evidence type="ECO:0000313" key="1">
    <source>
        <dbReference type="EMBL" id="PVD34088.1"/>
    </source>
</evidence>
<proteinExistence type="predicted"/>
<comment type="caution">
    <text evidence="1">The sequence shown here is derived from an EMBL/GenBank/DDBJ whole genome shotgun (WGS) entry which is preliminary data.</text>
</comment>
<accession>A0A2T7PKZ8</accession>
<dbReference type="AlphaFoldDB" id="A0A2T7PKZ8"/>
<gene>
    <name evidence="1" type="ORF">C0Q70_05351</name>
</gene>
<organism evidence="1 2">
    <name type="scientific">Pomacea canaliculata</name>
    <name type="common">Golden apple snail</name>
    <dbReference type="NCBI Taxonomy" id="400727"/>
    <lineage>
        <taxon>Eukaryota</taxon>
        <taxon>Metazoa</taxon>
        <taxon>Spiralia</taxon>
        <taxon>Lophotrochozoa</taxon>
        <taxon>Mollusca</taxon>
        <taxon>Gastropoda</taxon>
        <taxon>Caenogastropoda</taxon>
        <taxon>Architaenioglossa</taxon>
        <taxon>Ampullarioidea</taxon>
        <taxon>Ampullariidae</taxon>
        <taxon>Pomacea</taxon>
    </lineage>
</organism>
<keyword evidence="2" id="KW-1185">Reference proteome</keyword>
<sequence length="400" mass="44512">MELGYVEQHSYVTSCAEEDNATSPLYKTFRDCKEPNVDNCANLGFIYWRLQDIDARDVGHVITCSACDDENPTNVTMTGEALDDVIYTSKFTVTFDLKGFKTGFIDADIHSVLRGTFTPAASGTAHVKITYVDVTELTSPWKSSTLTITPISSTFFIDDATTIDVLELHRGYTGPDHGTVVFTSDAIILQGFKVDFWWRRPAGEQLSLRVNNHTYDDFSYLVLYVHVPWGGQANYQQVFAIYQDGNVRLLPLPYGSASPGQWQPFGSSVIVGRSDPAALRPTASIKTINFYPETLTMALTYYDHSSCSLVVTYSPTETTLTVTDLHLGSATPELPFATFRSMFVKFGQTDSDSIQSDMEGPLHVMGNWTRLYGSEFFLFRAVESYHLTHSPDIRLTIGGA</sequence>
<reference evidence="1 2" key="1">
    <citation type="submission" date="2018-04" db="EMBL/GenBank/DDBJ databases">
        <title>The genome of golden apple snail Pomacea canaliculata provides insight into stress tolerance and invasive adaptation.</title>
        <authorList>
            <person name="Liu C."/>
            <person name="Liu B."/>
            <person name="Ren Y."/>
            <person name="Zhang Y."/>
            <person name="Wang H."/>
            <person name="Li S."/>
            <person name="Jiang F."/>
            <person name="Yin L."/>
            <person name="Zhang G."/>
            <person name="Qian W."/>
            <person name="Fan W."/>
        </authorList>
    </citation>
    <scope>NUCLEOTIDE SEQUENCE [LARGE SCALE GENOMIC DNA]</scope>
    <source>
        <strain evidence="1">SZHN2017</strain>
        <tissue evidence="1">Muscle</tissue>
    </source>
</reference>